<proteinExistence type="predicted"/>
<evidence type="ECO:0000256" key="2">
    <source>
        <dbReference type="SAM" id="MobiDB-lite"/>
    </source>
</evidence>
<dbReference type="GO" id="GO:0008270">
    <property type="term" value="F:zinc ion binding"/>
    <property type="evidence" value="ECO:0007669"/>
    <property type="project" value="UniProtKB-KW"/>
</dbReference>
<accession>A0A074Y2X7</accession>
<protein>
    <recommendedName>
        <fullName evidence="3">C2H2-type domain-containing protein</fullName>
    </recommendedName>
</protein>
<feature type="region of interest" description="Disordered" evidence="2">
    <location>
        <begin position="162"/>
        <end position="181"/>
    </location>
</feature>
<evidence type="ECO:0000313" key="4">
    <source>
        <dbReference type="EMBL" id="KEQ88552.1"/>
    </source>
</evidence>
<dbReference type="AlphaFoldDB" id="A0A074Y2X7"/>
<sequence>MRDPKMYEATYELAHRRVANLSIDTNNFQGPSALISPPESANSARRSSYDMNFNHTPVSTYHPNTPVHHFGSQEMYNVGQTDKINVNLQYPPSPVDFSSGPQSYGATACNSPTWNSSMAFEQKAMDNSFYQESSTLLSTDQDWNSSTMSHYSNVDYAPDPSSLYMLPSQDPSSSFMADVDTSQHESLPSYIAPNQAVYQPELDHSMSLSGWGLQTPVHDHSILHSSSPAEYSPLTPSTLEHSFDHSYAQHDVSPSSSVNVHTTRSGMGKRGRKVSKQDKRKSIIRNVPIANSTSINFSIDKQAQDFYVNKIVDPNRKLHECPSCERKFQRSEHCKRHEASHADKYDYACFISEFPLDPCDDKSQCKVGKKHNGKQNRNDNSRSHVWTHVKAWLVANSALVKEVNLSQNKKNRGRNIPISPAQLLKLCTDRDTPSQQDTVLKFLNGEAGKDLGVHILWHEKGCPVVRCLGGVGQEGGCTMCRVKPGHKKK</sequence>
<keyword evidence="1" id="KW-0862">Zinc</keyword>
<keyword evidence="1" id="KW-0863">Zinc-finger</keyword>
<dbReference type="Proteomes" id="UP000030706">
    <property type="component" value="Unassembled WGS sequence"/>
</dbReference>
<feature type="region of interest" description="Disordered" evidence="2">
    <location>
        <begin position="249"/>
        <end position="279"/>
    </location>
</feature>
<dbReference type="HOGENOM" id="CLU_557744_0_0_1"/>
<evidence type="ECO:0000313" key="5">
    <source>
        <dbReference type="Proteomes" id="UP000030706"/>
    </source>
</evidence>
<dbReference type="STRING" id="1043002.A0A074Y2X7"/>
<reference evidence="4 5" key="1">
    <citation type="journal article" date="2014" name="BMC Genomics">
        <title>Genome sequencing of four Aureobasidium pullulans varieties: biotechnological potential, stress tolerance, and description of new species.</title>
        <authorList>
            <person name="Gostin Ar C."/>
            <person name="Ohm R.A."/>
            <person name="Kogej T."/>
            <person name="Sonjak S."/>
            <person name="Turk M."/>
            <person name="Zajc J."/>
            <person name="Zalar P."/>
            <person name="Grube M."/>
            <person name="Sun H."/>
            <person name="Han J."/>
            <person name="Sharma A."/>
            <person name="Chiniquy J."/>
            <person name="Ngan C.Y."/>
            <person name="Lipzen A."/>
            <person name="Barry K."/>
            <person name="Grigoriev I.V."/>
            <person name="Gunde-Cimerman N."/>
        </authorList>
    </citation>
    <scope>NUCLEOTIDE SEQUENCE [LARGE SCALE GENOMIC DNA]</scope>
    <source>
        <strain evidence="4 5">EXF-150</strain>
    </source>
</reference>
<organism evidence="4 5">
    <name type="scientific">Aureobasidium pullulans EXF-150</name>
    <dbReference type="NCBI Taxonomy" id="1043002"/>
    <lineage>
        <taxon>Eukaryota</taxon>
        <taxon>Fungi</taxon>
        <taxon>Dikarya</taxon>
        <taxon>Ascomycota</taxon>
        <taxon>Pezizomycotina</taxon>
        <taxon>Dothideomycetes</taxon>
        <taxon>Dothideomycetidae</taxon>
        <taxon>Dothideales</taxon>
        <taxon>Saccotheciaceae</taxon>
        <taxon>Aureobasidium</taxon>
    </lineage>
</organism>
<dbReference type="PROSITE" id="PS50157">
    <property type="entry name" value="ZINC_FINGER_C2H2_2"/>
    <property type="match status" value="1"/>
</dbReference>
<dbReference type="RefSeq" id="XP_029764739.1">
    <property type="nucleotide sequence ID" value="XM_029903409.1"/>
</dbReference>
<dbReference type="OrthoDB" id="10018191at2759"/>
<keyword evidence="1" id="KW-0479">Metal-binding</keyword>
<feature type="domain" description="C2H2-type" evidence="3">
    <location>
        <begin position="319"/>
        <end position="346"/>
    </location>
</feature>
<keyword evidence="5" id="KW-1185">Reference proteome</keyword>
<evidence type="ECO:0000256" key="1">
    <source>
        <dbReference type="PROSITE-ProRule" id="PRU00042"/>
    </source>
</evidence>
<evidence type="ECO:0000259" key="3">
    <source>
        <dbReference type="PROSITE" id="PS50157"/>
    </source>
</evidence>
<gene>
    <name evidence="4" type="ORF">M438DRAFT_331456</name>
</gene>
<feature type="compositionally biased region" description="Polar residues" evidence="2">
    <location>
        <begin position="252"/>
        <end position="265"/>
    </location>
</feature>
<name>A0A074Y2X7_AURPU</name>
<dbReference type="EMBL" id="KL584975">
    <property type="protein sequence ID" value="KEQ88552.1"/>
    <property type="molecule type" value="Genomic_DNA"/>
</dbReference>
<dbReference type="PROSITE" id="PS00028">
    <property type="entry name" value="ZINC_FINGER_C2H2_1"/>
    <property type="match status" value="1"/>
</dbReference>
<dbReference type="GeneID" id="40745715"/>
<dbReference type="InterPro" id="IPR013087">
    <property type="entry name" value="Znf_C2H2_type"/>
</dbReference>